<dbReference type="AlphaFoldDB" id="A0A964UKL6"/>
<organism evidence="1 2">
    <name type="scientific">Streptomyces boluensis</name>
    <dbReference type="NCBI Taxonomy" id="1775135"/>
    <lineage>
        <taxon>Bacteria</taxon>
        <taxon>Bacillati</taxon>
        <taxon>Actinomycetota</taxon>
        <taxon>Actinomycetes</taxon>
        <taxon>Kitasatosporales</taxon>
        <taxon>Streptomycetaceae</taxon>
        <taxon>Streptomyces</taxon>
    </lineage>
</organism>
<sequence length="59" mass="6588">MSPNYEPRGGTPSAAEINAQIRELWSRTDGRLSEDQRREYARLVTLWAAAVRDGVVEAA</sequence>
<dbReference type="RefSeq" id="WP_161694158.1">
    <property type="nucleotide sequence ID" value="NZ_JAAAHS010000020.1"/>
</dbReference>
<proteinExistence type="predicted"/>
<reference evidence="1" key="1">
    <citation type="submission" date="2020-01" db="EMBL/GenBank/DDBJ databases">
        <title>Whole-genome analyses of novel actinobacteria.</title>
        <authorList>
            <person name="Sahin N."/>
        </authorList>
    </citation>
    <scope>NUCLEOTIDE SEQUENCE</scope>
    <source>
        <strain evidence="1">YC537</strain>
    </source>
</reference>
<keyword evidence="2" id="KW-1185">Reference proteome</keyword>
<gene>
    <name evidence="1" type="ORF">GUY60_04945</name>
</gene>
<accession>A0A964UKL6</accession>
<evidence type="ECO:0000313" key="1">
    <source>
        <dbReference type="EMBL" id="NBE50786.1"/>
    </source>
</evidence>
<protein>
    <submittedName>
        <fullName evidence="1">Uncharacterized protein</fullName>
    </submittedName>
</protein>
<comment type="caution">
    <text evidence="1">The sequence shown here is derived from an EMBL/GenBank/DDBJ whole genome shotgun (WGS) entry which is preliminary data.</text>
</comment>
<evidence type="ECO:0000313" key="2">
    <source>
        <dbReference type="Proteomes" id="UP000598297"/>
    </source>
</evidence>
<dbReference type="Proteomes" id="UP000598297">
    <property type="component" value="Unassembled WGS sequence"/>
</dbReference>
<name>A0A964UKL6_9ACTN</name>
<dbReference type="OrthoDB" id="4290097at2"/>
<dbReference type="EMBL" id="JAAAHS010000020">
    <property type="protein sequence ID" value="NBE50786.1"/>
    <property type="molecule type" value="Genomic_DNA"/>
</dbReference>